<evidence type="ECO:0000313" key="2">
    <source>
        <dbReference type="Proteomes" id="UP000320672"/>
    </source>
</evidence>
<accession>A0A517MDV4</accession>
<dbReference type="Proteomes" id="UP000320672">
    <property type="component" value="Chromosome"/>
</dbReference>
<gene>
    <name evidence="1" type="ORF">FF011L_18190</name>
</gene>
<sequence length="162" mass="19207">MSDDFDERIEAAINRGQRRSQFHKEAERKEKLSAEELRRLHTEYRLALSERIEQAVSRLANHFPGFRYETLYGEQGWGAACWRDNLNVEEGRRNNLFSRIELMVRPLNEYFVLELKGKGTVANKEIFNRSHFEHLQDVELESFEHIIDAWVVEYAELYSAAE</sequence>
<reference evidence="1 2" key="1">
    <citation type="submission" date="2019-02" db="EMBL/GenBank/DDBJ databases">
        <title>Deep-cultivation of Planctomycetes and their phenomic and genomic characterization uncovers novel biology.</title>
        <authorList>
            <person name="Wiegand S."/>
            <person name="Jogler M."/>
            <person name="Boedeker C."/>
            <person name="Pinto D."/>
            <person name="Vollmers J."/>
            <person name="Rivas-Marin E."/>
            <person name="Kohn T."/>
            <person name="Peeters S.H."/>
            <person name="Heuer A."/>
            <person name="Rast P."/>
            <person name="Oberbeckmann S."/>
            <person name="Bunk B."/>
            <person name="Jeske O."/>
            <person name="Meyerdierks A."/>
            <person name="Storesund J.E."/>
            <person name="Kallscheuer N."/>
            <person name="Luecker S."/>
            <person name="Lage O.M."/>
            <person name="Pohl T."/>
            <person name="Merkel B.J."/>
            <person name="Hornburger P."/>
            <person name="Mueller R.-W."/>
            <person name="Bruemmer F."/>
            <person name="Labrenz M."/>
            <person name="Spormann A.M."/>
            <person name="Op den Camp H."/>
            <person name="Overmann J."/>
            <person name="Amann R."/>
            <person name="Jetten M.S.M."/>
            <person name="Mascher T."/>
            <person name="Medema M.H."/>
            <person name="Devos D.P."/>
            <person name="Kaster A.-K."/>
            <person name="Ovreas L."/>
            <person name="Rohde M."/>
            <person name="Galperin M.Y."/>
            <person name="Jogler C."/>
        </authorList>
    </citation>
    <scope>NUCLEOTIDE SEQUENCE [LARGE SCALE GENOMIC DNA]</scope>
    <source>
        <strain evidence="1 2">FF011L</strain>
    </source>
</reference>
<dbReference type="AlphaFoldDB" id="A0A517MDV4"/>
<name>A0A517MDV4_9BACT</name>
<protein>
    <submittedName>
        <fullName evidence="1">Uncharacterized protein</fullName>
    </submittedName>
</protein>
<proteinExistence type="predicted"/>
<evidence type="ECO:0000313" key="1">
    <source>
        <dbReference type="EMBL" id="QDS93064.1"/>
    </source>
</evidence>
<organism evidence="1 2">
    <name type="scientific">Roseimaritima multifibrata</name>
    <dbReference type="NCBI Taxonomy" id="1930274"/>
    <lineage>
        <taxon>Bacteria</taxon>
        <taxon>Pseudomonadati</taxon>
        <taxon>Planctomycetota</taxon>
        <taxon>Planctomycetia</taxon>
        <taxon>Pirellulales</taxon>
        <taxon>Pirellulaceae</taxon>
        <taxon>Roseimaritima</taxon>
    </lineage>
</organism>
<dbReference type="EMBL" id="CP036262">
    <property type="protein sequence ID" value="QDS93064.1"/>
    <property type="molecule type" value="Genomic_DNA"/>
</dbReference>
<dbReference type="KEGG" id="rml:FF011L_18190"/>
<dbReference type="OrthoDB" id="269629at2"/>
<keyword evidence="2" id="KW-1185">Reference proteome</keyword>
<dbReference type="RefSeq" id="WP_145351213.1">
    <property type="nucleotide sequence ID" value="NZ_CP036262.1"/>
</dbReference>